<keyword evidence="3" id="KW-1185">Reference proteome</keyword>
<dbReference type="AlphaFoldDB" id="A0A2I8VRZ5"/>
<feature type="transmembrane region" description="Helical" evidence="1">
    <location>
        <begin position="36"/>
        <end position="54"/>
    </location>
</feature>
<dbReference type="RefSeq" id="WP_103428378.1">
    <property type="nucleotide sequence ID" value="NZ_CP026314.1"/>
</dbReference>
<reference evidence="2 3" key="1">
    <citation type="submission" date="2018-01" db="EMBL/GenBank/DDBJ databases">
        <title>Complete genome sequence of Salinigranum rubrum GX10T, an extremely halophilic archaeon isolated from a marine solar saltern.</title>
        <authorList>
            <person name="Han S."/>
        </authorList>
    </citation>
    <scope>NUCLEOTIDE SEQUENCE [LARGE SCALE GENOMIC DNA]</scope>
    <source>
        <strain evidence="2 3">GX10</strain>
        <plasmid evidence="3">Plasmid unnamed5</plasmid>
    </source>
</reference>
<keyword evidence="1" id="KW-1133">Transmembrane helix</keyword>
<name>A0A2I8VRZ5_9EURY</name>
<organism evidence="2 3">
    <name type="scientific">Salinigranum rubrum</name>
    <dbReference type="NCBI Taxonomy" id="755307"/>
    <lineage>
        <taxon>Archaea</taxon>
        <taxon>Methanobacteriati</taxon>
        <taxon>Methanobacteriota</taxon>
        <taxon>Stenosarchaea group</taxon>
        <taxon>Halobacteria</taxon>
        <taxon>Halobacteriales</taxon>
        <taxon>Haloferacaceae</taxon>
        <taxon>Salinigranum</taxon>
    </lineage>
</organism>
<evidence type="ECO:0000313" key="2">
    <source>
        <dbReference type="EMBL" id="AUV84700.1"/>
    </source>
</evidence>
<gene>
    <name evidence="2" type="ORF">C2R22_24540</name>
</gene>
<protein>
    <submittedName>
        <fullName evidence="2">Uncharacterized protein</fullName>
    </submittedName>
</protein>
<keyword evidence="1" id="KW-0472">Membrane</keyword>
<sequence>MSATALALVVGAVLLGLVAAWRAPEKTKRWYERFVAARNVVYGLIIISMMIVLLQTGSLALMLTGAFIALVIVVGIAVDGPLADYL</sequence>
<dbReference type="Proteomes" id="UP000236584">
    <property type="component" value="Plasmid unnamed5"/>
</dbReference>
<geneLocation type="plasmid" evidence="2 3">
    <name>unnamed5</name>
</geneLocation>
<keyword evidence="2" id="KW-0614">Plasmid</keyword>
<dbReference type="EMBL" id="CP026314">
    <property type="protein sequence ID" value="AUV84700.1"/>
    <property type="molecule type" value="Genomic_DNA"/>
</dbReference>
<dbReference type="GeneID" id="35595334"/>
<accession>A0A2I8VRZ5</accession>
<keyword evidence="1" id="KW-0812">Transmembrane</keyword>
<proteinExistence type="predicted"/>
<evidence type="ECO:0000313" key="3">
    <source>
        <dbReference type="Proteomes" id="UP000236584"/>
    </source>
</evidence>
<evidence type="ECO:0000256" key="1">
    <source>
        <dbReference type="SAM" id="Phobius"/>
    </source>
</evidence>
<feature type="transmembrane region" description="Helical" evidence="1">
    <location>
        <begin position="59"/>
        <end position="78"/>
    </location>
</feature>
<dbReference type="KEGG" id="srub:C2R22_24540"/>